<comment type="subcellular location">
    <subcellularLocation>
        <location evidence="1">Cell membrane</location>
        <topology evidence="1">Multi-pass membrane protein</topology>
    </subcellularLocation>
</comment>
<feature type="transmembrane region" description="Helical" evidence="7">
    <location>
        <begin position="54"/>
        <end position="73"/>
    </location>
</feature>
<dbReference type="InterPro" id="IPR010290">
    <property type="entry name" value="TM_effector"/>
</dbReference>
<feature type="transmembrane region" description="Helical" evidence="7">
    <location>
        <begin position="315"/>
        <end position="335"/>
    </location>
</feature>
<protein>
    <submittedName>
        <fullName evidence="8">Major facilitator superfamily MFS_1</fullName>
    </submittedName>
</protein>
<keyword evidence="5 7" id="KW-1133">Transmembrane helix</keyword>
<dbReference type="AlphaFoldDB" id="N0E390"/>
<evidence type="ECO:0000313" key="8">
    <source>
        <dbReference type="EMBL" id="CCH69369.1"/>
    </source>
</evidence>
<keyword evidence="3" id="KW-1003">Cell membrane</keyword>
<evidence type="ECO:0000256" key="2">
    <source>
        <dbReference type="ARBA" id="ARBA00022448"/>
    </source>
</evidence>
<evidence type="ECO:0000256" key="7">
    <source>
        <dbReference type="SAM" id="Phobius"/>
    </source>
</evidence>
<keyword evidence="4 7" id="KW-0812">Transmembrane</keyword>
<dbReference type="STRING" id="1193181.BN10_1590021"/>
<sequence length="410" mass="43716">MSPVRRIIDLIAPPRMGVPFRWNLASTWVGNIGDGIALAAGPLLVASQTRNPTLIAAAAIVQRLPNLVIGLYAGALADRVDRRRLVVIANVLRALVIAGLAATIVTGRVSIWAVLTALLLVGVAEQFADSGTRAVIPMIVPKADLGIASARSMAGYLVANELLGPPIGAFLFAVGMVLPFGAQAAAVLLGAWLFTRIELPARLEAPTQQHIGHDIVEGLRWIRHNRAIRTLSLVIFVFNLTWGAPWGILVLWAQDRLGVDAVGFGLLSTAVGIGGVLAVLGYDRLERRVSLATLMKACLTLEVLLHLALAFTTHLVVALSLMFVFGCYAFVWGSVSNAVRMRATPDAFQGRVGSVYFFGMTTGLLVGQFLGGLIATKWGVAAPFWFAFVGAGVTLALVWRQLDHIAHTEA</sequence>
<evidence type="ECO:0000256" key="3">
    <source>
        <dbReference type="ARBA" id="ARBA00022475"/>
    </source>
</evidence>
<dbReference type="PANTHER" id="PTHR23513:SF6">
    <property type="entry name" value="MAJOR FACILITATOR SUPERFAMILY ASSOCIATED DOMAIN-CONTAINING PROTEIN"/>
    <property type="match status" value="1"/>
</dbReference>
<comment type="caution">
    <text evidence="8">The sequence shown here is derived from an EMBL/GenBank/DDBJ whole genome shotgun (WGS) entry which is preliminary data.</text>
</comment>
<dbReference type="EMBL" id="CAIZ01000067">
    <property type="protein sequence ID" value="CCH69369.1"/>
    <property type="molecule type" value="Genomic_DNA"/>
</dbReference>
<dbReference type="RefSeq" id="WP_010852022.1">
    <property type="nucleotide sequence ID" value="NZ_HF570956.1"/>
</dbReference>
<keyword evidence="2" id="KW-0813">Transport</keyword>
<evidence type="ECO:0000256" key="4">
    <source>
        <dbReference type="ARBA" id="ARBA00022692"/>
    </source>
</evidence>
<dbReference type="CDD" id="cd06173">
    <property type="entry name" value="MFS_MefA_like"/>
    <property type="match status" value="1"/>
</dbReference>
<feature type="transmembrane region" description="Helical" evidence="7">
    <location>
        <begin position="355"/>
        <end position="374"/>
    </location>
</feature>
<dbReference type="PANTHER" id="PTHR23513">
    <property type="entry name" value="INTEGRAL MEMBRANE EFFLUX PROTEIN-RELATED"/>
    <property type="match status" value="1"/>
</dbReference>
<feature type="transmembrane region" description="Helical" evidence="7">
    <location>
        <begin position="264"/>
        <end position="282"/>
    </location>
</feature>
<evidence type="ECO:0000256" key="5">
    <source>
        <dbReference type="ARBA" id="ARBA00022989"/>
    </source>
</evidence>
<dbReference type="InterPro" id="IPR036259">
    <property type="entry name" value="MFS_trans_sf"/>
</dbReference>
<feature type="transmembrane region" description="Helical" evidence="7">
    <location>
        <begin position="230"/>
        <end position="252"/>
    </location>
</feature>
<reference evidence="8 9" key="1">
    <citation type="journal article" date="2013" name="ISME J.">
        <title>A metabolic model for members of the genus Tetrasphaera involved in enhanced biological phosphorus removal.</title>
        <authorList>
            <person name="Kristiansen R."/>
            <person name="Nguyen H.T.T."/>
            <person name="Saunders A.M."/>
            <person name="Nielsen J.L."/>
            <person name="Wimmer R."/>
            <person name="Le V.Q."/>
            <person name="McIlroy S.J."/>
            <person name="Petrovski S."/>
            <person name="Seviour R.J."/>
            <person name="Calteau A."/>
            <person name="Nielsen K.L."/>
            <person name="Nielsen P.H."/>
        </authorList>
    </citation>
    <scope>NUCLEOTIDE SEQUENCE [LARGE SCALE GENOMIC DNA]</scope>
    <source>
        <strain evidence="8 9">Lp2</strain>
    </source>
</reference>
<proteinExistence type="predicted"/>
<dbReference type="eggNOG" id="COG2814">
    <property type="taxonomic scope" value="Bacteria"/>
</dbReference>
<gene>
    <name evidence="8" type="ORF">BN10_1590021</name>
</gene>
<feature type="transmembrane region" description="Helical" evidence="7">
    <location>
        <begin position="380"/>
        <end position="399"/>
    </location>
</feature>
<organism evidence="8 9">
    <name type="scientific">Phycicoccus elongatus Lp2</name>
    <dbReference type="NCBI Taxonomy" id="1193181"/>
    <lineage>
        <taxon>Bacteria</taxon>
        <taxon>Bacillati</taxon>
        <taxon>Actinomycetota</taxon>
        <taxon>Actinomycetes</taxon>
        <taxon>Micrococcales</taxon>
        <taxon>Intrasporangiaceae</taxon>
        <taxon>Phycicoccus</taxon>
    </lineage>
</organism>
<evidence type="ECO:0000313" key="9">
    <source>
        <dbReference type="Proteomes" id="UP000013167"/>
    </source>
</evidence>
<dbReference type="HOGENOM" id="CLU_034180_13_0_11"/>
<dbReference type="Pfam" id="PF05977">
    <property type="entry name" value="MFS_3"/>
    <property type="match status" value="1"/>
</dbReference>
<keyword evidence="9" id="KW-1185">Reference proteome</keyword>
<feature type="transmembrane region" description="Helical" evidence="7">
    <location>
        <begin position="170"/>
        <end position="194"/>
    </location>
</feature>
<feature type="transmembrane region" description="Helical" evidence="7">
    <location>
        <begin position="85"/>
        <end position="105"/>
    </location>
</feature>
<name>N0E390_9MICO</name>
<evidence type="ECO:0000256" key="1">
    <source>
        <dbReference type="ARBA" id="ARBA00004651"/>
    </source>
</evidence>
<keyword evidence="6 7" id="KW-0472">Membrane</keyword>
<dbReference type="Proteomes" id="UP000013167">
    <property type="component" value="Unassembled WGS sequence"/>
</dbReference>
<accession>N0E390</accession>
<dbReference type="Gene3D" id="1.20.1250.20">
    <property type="entry name" value="MFS general substrate transporter like domains"/>
    <property type="match status" value="1"/>
</dbReference>
<feature type="transmembrane region" description="Helical" evidence="7">
    <location>
        <begin position="289"/>
        <end position="309"/>
    </location>
</feature>
<dbReference type="SUPFAM" id="SSF103473">
    <property type="entry name" value="MFS general substrate transporter"/>
    <property type="match status" value="1"/>
</dbReference>
<evidence type="ECO:0000256" key="6">
    <source>
        <dbReference type="ARBA" id="ARBA00023136"/>
    </source>
</evidence>
<dbReference type="GO" id="GO:0005886">
    <property type="term" value="C:plasma membrane"/>
    <property type="evidence" value="ECO:0007669"/>
    <property type="project" value="UniProtKB-SubCell"/>
</dbReference>